<evidence type="ECO:0000256" key="1">
    <source>
        <dbReference type="ARBA" id="ARBA00004141"/>
    </source>
</evidence>
<accession>A0A6A6T0B0</accession>
<dbReference type="GO" id="GO:0005886">
    <property type="term" value="C:plasma membrane"/>
    <property type="evidence" value="ECO:0007669"/>
    <property type="project" value="TreeGrafter"/>
</dbReference>
<dbReference type="InterPro" id="IPR007568">
    <property type="entry name" value="RTA1"/>
</dbReference>
<keyword evidence="3 5" id="KW-1133">Transmembrane helix</keyword>
<evidence type="ECO:0000256" key="3">
    <source>
        <dbReference type="ARBA" id="ARBA00022989"/>
    </source>
</evidence>
<dbReference type="PANTHER" id="PTHR31465:SF8">
    <property type="entry name" value="DOMAIN PROTEIN, PUTATIVE (AFU_ORTHOLOGUE AFUA_6G14140)-RELATED"/>
    <property type="match status" value="1"/>
</dbReference>
<dbReference type="Pfam" id="PF04479">
    <property type="entry name" value="RTA1"/>
    <property type="match status" value="1"/>
</dbReference>
<dbReference type="GO" id="GO:0000324">
    <property type="term" value="C:fungal-type vacuole"/>
    <property type="evidence" value="ECO:0007669"/>
    <property type="project" value="TreeGrafter"/>
</dbReference>
<feature type="transmembrane region" description="Helical" evidence="5">
    <location>
        <begin position="50"/>
        <end position="69"/>
    </location>
</feature>
<evidence type="ECO:0000256" key="4">
    <source>
        <dbReference type="ARBA" id="ARBA00023136"/>
    </source>
</evidence>
<gene>
    <name evidence="6" type="ORF">K491DRAFT_605390</name>
</gene>
<proteinExistence type="predicted"/>
<name>A0A6A6T0B0_9PLEO</name>
<evidence type="ECO:0000256" key="2">
    <source>
        <dbReference type="ARBA" id="ARBA00022692"/>
    </source>
</evidence>
<evidence type="ECO:0000313" key="7">
    <source>
        <dbReference type="Proteomes" id="UP000799324"/>
    </source>
</evidence>
<evidence type="ECO:0000256" key="5">
    <source>
        <dbReference type="SAM" id="Phobius"/>
    </source>
</evidence>
<reference evidence="6" key="1">
    <citation type="journal article" date="2020" name="Stud. Mycol.">
        <title>101 Dothideomycetes genomes: a test case for predicting lifestyles and emergence of pathogens.</title>
        <authorList>
            <person name="Haridas S."/>
            <person name="Albert R."/>
            <person name="Binder M."/>
            <person name="Bloem J."/>
            <person name="Labutti K."/>
            <person name="Salamov A."/>
            <person name="Andreopoulos B."/>
            <person name="Baker S."/>
            <person name="Barry K."/>
            <person name="Bills G."/>
            <person name="Bluhm B."/>
            <person name="Cannon C."/>
            <person name="Castanera R."/>
            <person name="Culley D."/>
            <person name="Daum C."/>
            <person name="Ezra D."/>
            <person name="Gonzalez J."/>
            <person name="Henrissat B."/>
            <person name="Kuo A."/>
            <person name="Liang C."/>
            <person name="Lipzen A."/>
            <person name="Lutzoni F."/>
            <person name="Magnuson J."/>
            <person name="Mondo S."/>
            <person name="Nolan M."/>
            <person name="Ohm R."/>
            <person name="Pangilinan J."/>
            <person name="Park H.-J."/>
            <person name="Ramirez L."/>
            <person name="Alfaro M."/>
            <person name="Sun H."/>
            <person name="Tritt A."/>
            <person name="Yoshinaga Y."/>
            <person name="Zwiers L.-H."/>
            <person name="Turgeon B."/>
            <person name="Goodwin S."/>
            <person name="Spatafora J."/>
            <person name="Crous P."/>
            <person name="Grigoriev I."/>
        </authorList>
    </citation>
    <scope>NUCLEOTIDE SEQUENCE</scope>
    <source>
        <strain evidence="6">CBS 122681</strain>
    </source>
</reference>
<feature type="transmembrane region" description="Helical" evidence="5">
    <location>
        <begin position="23"/>
        <end position="43"/>
    </location>
</feature>
<protein>
    <recommendedName>
        <fullName evidence="8">RTA1-domain-containing protein</fullName>
    </recommendedName>
</protein>
<dbReference type="EMBL" id="MU004407">
    <property type="protein sequence ID" value="KAF2652218.1"/>
    <property type="molecule type" value="Genomic_DNA"/>
</dbReference>
<dbReference type="Proteomes" id="UP000799324">
    <property type="component" value="Unassembled WGS sequence"/>
</dbReference>
<feature type="transmembrane region" description="Helical" evidence="5">
    <location>
        <begin position="81"/>
        <end position="103"/>
    </location>
</feature>
<organism evidence="6 7">
    <name type="scientific">Lophiostoma macrostomum CBS 122681</name>
    <dbReference type="NCBI Taxonomy" id="1314788"/>
    <lineage>
        <taxon>Eukaryota</taxon>
        <taxon>Fungi</taxon>
        <taxon>Dikarya</taxon>
        <taxon>Ascomycota</taxon>
        <taxon>Pezizomycotina</taxon>
        <taxon>Dothideomycetes</taxon>
        <taxon>Pleosporomycetidae</taxon>
        <taxon>Pleosporales</taxon>
        <taxon>Lophiostomataceae</taxon>
        <taxon>Lophiostoma</taxon>
    </lineage>
</organism>
<keyword evidence="4 5" id="KW-0472">Membrane</keyword>
<feature type="transmembrane region" description="Helical" evidence="5">
    <location>
        <begin position="123"/>
        <end position="146"/>
    </location>
</feature>
<keyword evidence="2 5" id="KW-0812">Transmembrane</keyword>
<evidence type="ECO:0000313" key="6">
    <source>
        <dbReference type="EMBL" id="KAF2652218.1"/>
    </source>
</evidence>
<keyword evidence="7" id="KW-1185">Reference proteome</keyword>
<dbReference type="AlphaFoldDB" id="A0A6A6T0B0"/>
<feature type="transmembrane region" description="Helical" evidence="5">
    <location>
        <begin position="166"/>
        <end position="185"/>
    </location>
</feature>
<sequence length="305" mass="33259">MPCFKISPECPASISFYGYAPDLLANVFLFAMFLMLGFANVALGFIYKTYTYMIAMTLACIGASIGYGGRLIMHYNPFDRTGFMIQIASLIISPTFNSAALYLTLKHITLAFGSQFSRIRPALYTYIFIAGDMISIAVQGAGGGIASSVYDPDQLKLGNDPMNAGVAWQVACLLLFSGAAIDYVVRRRWAAGGYHPLDTSARALLNDFKFRLFVGSVILATVVILGRCVYRIVEMAGGFGNRIMKEEAPFIAIEGGFILAATVVQTVFHPGYCFPALSSRSSRDRSGEKSIAFEMTSVKMWALKS</sequence>
<dbReference type="OrthoDB" id="4521223at2759"/>
<evidence type="ECO:0008006" key="8">
    <source>
        <dbReference type="Google" id="ProtNLM"/>
    </source>
</evidence>
<feature type="transmembrane region" description="Helical" evidence="5">
    <location>
        <begin position="212"/>
        <end position="233"/>
    </location>
</feature>
<comment type="subcellular location">
    <subcellularLocation>
        <location evidence="1">Membrane</location>
        <topology evidence="1">Multi-pass membrane protein</topology>
    </subcellularLocation>
</comment>
<dbReference type="PANTHER" id="PTHR31465">
    <property type="entry name" value="PROTEIN RTA1-RELATED"/>
    <property type="match status" value="1"/>
</dbReference>